<keyword evidence="3" id="KW-1185">Reference proteome</keyword>
<dbReference type="PATRIC" id="fig|742737.3.peg.6"/>
<accession>G5IAD0</accession>
<feature type="transmembrane region" description="Helical" evidence="1">
    <location>
        <begin position="200"/>
        <end position="226"/>
    </location>
</feature>
<feature type="transmembrane region" description="Helical" evidence="1">
    <location>
        <begin position="162"/>
        <end position="188"/>
    </location>
</feature>
<dbReference type="RefSeq" id="WP_006778066.1">
    <property type="nucleotide sequence ID" value="NZ_CP040506.1"/>
</dbReference>
<dbReference type="HOGENOM" id="CLU_086294_0_0_9"/>
<sequence length="277" mass="31519">MLTKLLKKDFQATARTFLPMILGFVIVSILAKILFEVGIMSALYNDSYVSDTNEFMVVSSVIFLVLYFIYIVAFFIMTFVFIVSDFYKTMVGEQAYLTHTLPVKANTLIASKLIIAIFWQLVVYLLVFLSFLLFLVGHMPQIPWPEMLTDFNMTLGMTMGEYASFMIACIIIGTFSSPLMFYASIAIGHLFGKHKIMGAILSYLGIYTVMQIICTVVMIAFGYSFTSTLIRTNAVNTNFYSSFLSSYMWFAIIFSIVTSVIFYFITNFVMSKKLNLE</sequence>
<organism evidence="2 3">
    <name type="scientific">Hungatella hathewayi WAL-18680</name>
    <dbReference type="NCBI Taxonomy" id="742737"/>
    <lineage>
        <taxon>Bacteria</taxon>
        <taxon>Bacillati</taxon>
        <taxon>Bacillota</taxon>
        <taxon>Clostridia</taxon>
        <taxon>Lachnospirales</taxon>
        <taxon>Lachnospiraceae</taxon>
        <taxon>Hungatella</taxon>
    </lineage>
</organism>
<comment type="caution">
    <text evidence="2">The sequence shown here is derived from an EMBL/GenBank/DDBJ whole genome shotgun (WGS) entry which is preliminary data.</text>
</comment>
<feature type="transmembrane region" description="Helical" evidence="1">
    <location>
        <begin position="246"/>
        <end position="265"/>
    </location>
</feature>
<gene>
    <name evidence="2" type="ORF">HMPREF9473_00006</name>
</gene>
<dbReference type="AlphaFoldDB" id="G5IAD0"/>
<feature type="transmembrane region" description="Helical" evidence="1">
    <location>
        <begin position="55"/>
        <end position="83"/>
    </location>
</feature>
<evidence type="ECO:0000256" key="1">
    <source>
        <dbReference type="SAM" id="Phobius"/>
    </source>
</evidence>
<dbReference type="OrthoDB" id="9816138at2"/>
<keyword evidence="1" id="KW-1133">Transmembrane helix</keyword>
<feature type="transmembrane region" description="Helical" evidence="1">
    <location>
        <begin position="12"/>
        <end position="35"/>
    </location>
</feature>
<proteinExistence type="predicted"/>
<evidence type="ECO:0000313" key="3">
    <source>
        <dbReference type="Proteomes" id="UP000005384"/>
    </source>
</evidence>
<dbReference type="EMBL" id="ADLN01000001">
    <property type="protein sequence ID" value="EHI61555.1"/>
    <property type="molecule type" value="Genomic_DNA"/>
</dbReference>
<evidence type="ECO:0000313" key="2">
    <source>
        <dbReference type="EMBL" id="EHI61555.1"/>
    </source>
</evidence>
<protein>
    <submittedName>
        <fullName evidence="2">Uncharacterized protein</fullName>
    </submittedName>
</protein>
<feature type="transmembrane region" description="Helical" evidence="1">
    <location>
        <begin position="113"/>
        <end position="137"/>
    </location>
</feature>
<reference evidence="2 3" key="1">
    <citation type="submission" date="2011-08" db="EMBL/GenBank/DDBJ databases">
        <title>The Genome Sequence of Clostridium hathewayi WAL-18680.</title>
        <authorList>
            <consortium name="The Broad Institute Genome Sequencing Platform"/>
            <person name="Earl A."/>
            <person name="Ward D."/>
            <person name="Feldgarden M."/>
            <person name="Gevers D."/>
            <person name="Finegold S.M."/>
            <person name="Summanen P.H."/>
            <person name="Molitoris D.R."/>
            <person name="Song M."/>
            <person name="Daigneault M."/>
            <person name="Allen-Vercoe E."/>
            <person name="Young S.K."/>
            <person name="Zeng Q."/>
            <person name="Gargeya S."/>
            <person name="Fitzgerald M."/>
            <person name="Haas B."/>
            <person name="Abouelleil A."/>
            <person name="Alvarado L."/>
            <person name="Arachchi H.M."/>
            <person name="Berlin A."/>
            <person name="Brown A."/>
            <person name="Chapman S.B."/>
            <person name="Chen Z."/>
            <person name="Dunbar C."/>
            <person name="Freedman E."/>
            <person name="Gearin G."/>
            <person name="Gellesch M."/>
            <person name="Goldberg J."/>
            <person name="Griggs A."/>
            <person name="Gujja S."/>
            <person name="Heiman D."/>
            <person name="Howarth C."/>
            <person name="Larson L."/>
            <person name="Lui A."/>
            <person name="MacDonald P.J.P."/>
            <person name="Montmayeur A."/>
            <person name="Murphy C."/>
            <person name="Neiman D."/>
            <person name="Pearson M."/>
            <person name="Priest M."/>
            <person name="Roberts A."/>
            <person name="Saif S."/>
            <person name="Shea T."/>
            <person name="Shenoy N."/>
            <person name="Sisk P."/>
            <person name="Stolte C."/>
            <person name="Sykes S."/>
            <person name="Wortman J."/>
            <person name="Nusbaum C."/>
            <person name="Birren B."/>
        </authorList>
    </citation>
    <scope>NUCLEOTIDE SEQUENCE [LARGE SCALE GENOMIC DNA]</scope>
    <source>
        <strain evidence="2 3">WAL-18680</strain>
    </source>
</reference>
<name>G5IAD0_9FIRM</name>
<dbReference type="Proteomes" id="UP000005384">
    <property type="component" value="Unassembled WGS sequence"/>
</dbReference>
<keyword evidence="1" id="KW-0812">Transmembrane</keyword>
<keyword evidence="1" id="KW-0472">Membrane</keyword>